<feature type="binding site" description="axial binding residue" evidence="9">
    <location>
        <position position="198"/>
    </location>
    <ligand>
        <name>heme c</name>
        <dbReference type="ChEBI" id="CHEBI:61717"/>
        <label>2</label>
    </ligand>
    <ligandPart>
        <name>Fe</name>
        <dbReference type="ChEBI" id="CHEBI:18248"/>
    </ligandPart>
</feature>
<dbReference type="SUPFAM" id="SSF46626">
    <property type="entry name" value="Cytochrome c"/>
    <property type="match status" value="2"/>
</dbReference>
<feature type="binding site" description="axial binding residue" evidence="9">
    <location>
        <position position="58"/>
    </location>
    <ligand>
        <name>heme c</name>
        <dbReference type="ChEBI" id="CHEBI:61717"/>
        <label>1</label>
    </ligand>
    <ligandPart>
        <name>Fe</name>
        <dbReference type="ChEBI" id="CHEBI:18248"/>
    </ligandPart>
</feature>
<dbReference type="InterPro" id="IPR036909">
    <property type="entry name" value="Cyt_c-like_dom_sf"/>
</dbReference>
<evidence type="ECO:0000256" key="2">
    <source>
        <dbReference type="ARBA" id="ARBA00022617"/>
    </source>
</evidence>
<dbReference type="InterPro" id="IPR004852">
    <property type="entry name" value="Di-haem_cyt_c_peroxidsae"/>
</dbReference>
<dbReference type="Pfam" id="PF03150">
    <property type="entry name" value="CCP_MauG"/>
    <property type="match status" value="1"/>
</dbReference>
<keyword evidence="7 9" id="KW-0408">Iron</keyword>
<feature type="signal peptide" evidence="10">
    <location>
        <begin position="1"/>
        <end position="17"/>
    </location>
</feature>
<dbReference type="GO" id="GO:0004130">
    <property type="term" value="F:cytochrome-c peroxidase activity"/>
    <property type="evidence" value="ECO:0007669"/>
    <property type="project" value="TreeGrafter"/>
</dbReference>
<dbReference type="GO" id="GO:0009055">
    <property type="term" value="F:electron transfer activity"/>
    <property type="evidence" value="ECO:0007669"/>
    <property type="project" value="InterPro"/>
</dbReference>
<comment type="cofactor">
    <cofactor evidence="8">
        <name>heme</name>
        <dbReference type="ChEBI" id="CHEBI:30413"/>
    </cofactor>
    <text evidence="8">Binds 2 heme groups.</text>
</comment>
<keyword evidence="5" id="KW-0574">Periplasm</keyword>
<dbReference type="PANTHER" id="PTHR30600">
    <property type="entry name" value="CYTOCHROME C PEROXIDASE-RELATED"/>
    <property type="match status" value="1"/>
</dbReference>
<organism evidence="12 13">
    <name type="scientific">Malaciobacter marinus</name>
    <dbReference type="NCBI Taxonomy" id="505249"/>
    <lineage>
        <taxon>Bacteria</taxon>
        <taxon>Pseudomonadati</taxon>
        <taxon>Campylobacterota</taxon>
        <taxon>Epsilonproteobacteria</taxon>
        <taxon>Campylobacterales</taxon>
        <taxon>Arcobacteraceae</taxon>
        <taxon>Malaciobacter</taxon>
    </lineage>
</organism>
<feature type="domain" description="Cytochrome c" evidence="11">
    <location>
        <begin position="32"/>
        <end position="138"/>
    </location>
</feature>
<dbReference type="PIRSF" id="PIRSF000294">
    <property type="entry name" value="Cytochrome-c_peroxidase"/>
    <property type="match status" value="1"/>
</dbReference>
<comment type="PTM">
    <text evidence="8">Binds 2 heme groups per subunit.</text>
</comment>
<keyword evidence="4 10" id="KW-0732">Signal</keyword>
<name>A0AB36ZVP6_9BACT</name>
<feature type="binding site" description="covalent" evidence="8">
    <location>
        <position position="197"/>
    </location>
    <ligand>
        <name>heme c</name>
        <dbReference type="ChEBI" id="CHEBI:61717"/>
        <label>2</label>
    </ligand>
</feature>
<keyword evidence="3 9" id="KW-0479">Metal-binding</keyword>
<comment type="caution">
    <text evidence="12">The sequence shown here is derived from an EMBL/GenBank/DDBJ whole genome shotgun (WGS) entry which is preliminary data.</text>
</comment>
<keyword evidence="2 8" id="KW-0349">Heme</keyword>
<dbReference type="InterPro" id="IPR026259">
    <property type="entry name" value="MauG/Cytc_peroxidase"/>
</dbReference>
<evidence type="ECO:0000256" key="3">
    <source>
        <dbReference type="ARBA" id="ARBA00022723"/>
    </source>
</evidence>
<keyword evidence="12" id="KW-0575">Peroxidase</keyword>
<evidence type="ECO:0000256" key="1">
    <source>
        <dbReference type="ARBA" id="ARBA00004418"/>
    </source>
</evidence>
<evidence type="ECO:0000256" key="9">
    <source>
        <dbReference type="PIRSR" id="PIRSR000294-2"/>
    </source>
</evidence>
<feature type="domain" description="Cytochrome c" evidence="11">
    <location>
        <begin position="180"/>
        <end position="294"/>
    </location>
</feature>
<evidence type="ECO:0000256" key="4">
    <source>
        <dbReference type="ARBA" id="ARBA00022729"/>
    </source>
</evidence>
<gene>
    <name evidence="12" type="ORF">B0F89_11714</name>
</gene>
<dbReference type="Proteomes" id="UP000239861">
    <property type="component" value="Unassembled WGS sequence"/>
</dbReference>
<keyword evidence="6" id="KW-0560">Oxidoreductase</keyword>
<evidence type="ECO:0000313" key="12">
    <source>
        <dbReference type="EMBL" id="PPK60699.1"/>
    </source>
</evidence>
<evidence type="ECO:0000259" key="11">
    <source>
        <dbReference type="PROSITE" id="PS51007"/>
    </source>
</evidence>
<dbReference type="PROSITE" id="PS51007">
    <property type="entry name" value="CYTC"/>
    <property type="match status" value="2"/>
</dbReference>
<feature type="binding site" description="covalent" evidence="8">
    <location>
        <position position="57"/>
    </location>
    <ligand>
        <name>heme c</name>
        <dbReference type="ChEBI" id="CHEBI:61717"/>
        <label>1</label>
    </ligand>
</feature>
<dbReference type="Gene3D" id="1.10.760.10">
    <property type="entry name" value="Cytochrome c-like domain"/>
    <property type="match status" value="2"/>
</dbReference>
<dbReference type="GO" id="GO:0042597">
    <property type="term" value="C:periplasmic space"/>
    <property type="evidence" value="ECO:0007669"/>
    <property type="project" value="UniProtKB-SubCell"/>
</dbReference>
<dbReference type="InterPro" id="IPR009056">
    <property type="entry name" value="Cyt_c-like_dom"/>
</dbReference>
<feature type="binding site" description="covalent" evidence="8">
    <location>
        <position position="54"/>
    </location>
    <ligand>
        <name>heme c</name>
        <dbReference type="ChEBI" id="CHEBI:61717"/>
        <label>1</label>
    </ligand>
</feature>
<accession>A0AB36ZVP6</accession>
<dbReference type="PANTHER" id="PTHR30600:SF7">
    <property type="entry name" value="CYTOCHROME C PEROXIDASE-RELATED"/>
    <property type="match status" value="1"/>
</dbReference>
<evidence type="ECO:0000256" key="5">
    <source>
        <dbReference type="ARBA" id="ARBA00022764"/>
    </source>
</evidence>
<dbReference type="InterPro" id="IPR051395">
    <property type="entry name" value="Cytochrome_c_Peroxidase/MauG"/>
</dbReference>
<feature type="chain" id="PRO_5044279658" evidence="10">
    <location>
        <begin position="18"/>
        <end position="306"/>
    </location>
</feature>
<feature type="binding site" description="axial binding residue" evidence="9">
    <location>
        <position position="269"/>
    </location>
    <ligand>
        <name>heme c</name>
        <dbReference type="ChEBI" id="CHEBI:61717"/>
        <label>2</label>
    </ligand>
    <ligandPart>
        <name>Fe</name>
        <dbReference type="ChEBI" id="CHEBI:18248"/>
    </ligandPart>
</feature>
<evidence type="ECO:0000313" key="13">
    <source>
        <dbReference type="Proteomes" id="UP000239861"/>
    </source>
</evidence>
<dbReference type="AlphaFoldDB" id="A0AB36ZVP6"/>
<dbReference type="EMBL" id="PTIW01000017">
    <property type="protein sequence ID" value="PPK60699.1"/>
    <property type="molecule type" value="Genomic_DNA"/>
</dbReference>
<evidence type="ECO:0000256" key="7">
    <source>
        <dbReference type="ARBA" id="ARBA00023004"/>
    </source>
</evidence>
<dbReference type="RefSeq" id="WP_079578549.1">
    <property type="nucleotide sequence ID" value="NZ_FUYO01000018.1"/>
</dbReference>
<comment type="subcellular location">
    <subcellularLocation>
        <location evidence="1">Periplasm</location>
    </subcellularLocation>
</comment>
<dbReference type="GO" id="GO:0020037">
    <property type="term" value="F:heme binding"/>
    <property type="evidence" value="ECO:0007669"/>
    <property type="project" value="InterPro"/>
</dbReference>
<dbReference type="GO" id="GO:0046872">
    <property type="term" value="F:metal ion binding"/>
    <property type="evidence" value="ECO:0007669"/>
    <property type="project" value="UniProtKB-KW"/>
</dbReference>
<feature type="binding site" description="covalent" evidence="8">
    <location>
        <position position="194"/>
    </location>
    <ligand>
        <name>heme c</name>
        <dbReference type="ChEBI" id="CHEBI:61717"/>
        <label>2</label>
    </ligand>
</feature>
<proteinExistence type="predicted"/>
<evidence type="ECO:0000256" key="6">
    <source>
        <dbReference type="ARBA" id="ARBA00023002"/>
    </source>
</evidence>
<evidence type="ECO:0000256" key="8">
    <source>
        <dbReference type="PIRSR" id="PIRSR000294-1"/>
    </source>
</evidence>
<evidence type="ECO:0000256" key="10">
    <source>
        <dbReference type="SAM" id="SignalP"/>
    </source>
</evidence>
<protein>
    <submittedName>
        <fullName evidence="12">Cytochrome c peroxidase</fullName>
    </submittedName>
</protein>
<reference evidence="12 13" key="1">
    <citation type="submission" date="2018-02" db="EMBL/GenBank/DDBJ databases">
        <title>Subsurface microbial communities from deep shales in Ohio and West Virginia, USA.</title>
        <authorList>
            <person name="Wrighton K."/>
        </authorList>
    </citation>
    <scope>NUCLEOTIDE SEQUENCE [LARGE SCALE GENOMIC DNA]</scope>
    <source>
        <strain evidence="12 13">MARC-MIP3H16</strain>
    </source>
</reference>
<sequence>MYKILLLSFLLKSLFFAEVITPIEEVKHYDKEKVSLGKKLFFDVTFSKDGTVSCASCHSDFGSDSRPVSIGVGGKKGLIQSLSVFNAVNNYKQFWNARASSLEEQIDGPIHNDFEMGISKESIEEKLNSSKIYQQIFSQVYNESPNYQLFKDAIVAFEKTLLTPNSRFDRYLKGEQVLTSLEIKGFESFKQHGCIACHNGVNVGGNSMQMMGSVIEYNYVPGQQDVYAITKDEADKNVFRVPSLRNVNKTAPYFHDASAVTLKDAIVKMAHHNLGTYLESNEVEAIEAFLKTLDGTVPTTWSQDVK</sequence>